<feature type="domain" description="M23ase beta-sheet core" evidence="2">
    <location>
        <begin position="41"/>
        <end position="133"/>
    </location>
</feature>
<reference evidence="3 4" key="1">
    <citation type="submission" date="2020-05" db="EMBL/GenBank/DDBJ databases">
        <title>Parvularcula mediterraneae sp. nov., isolated from polypropylene straw from shallow seawater of the seashore of Laganas in Zakynthos island, Greece.</title>
        <authorList>
            <person name="Szabo I."/>
            <person name="Al-Omari J."/>
            <person name="Rado J."/>
            <person name="Szerdahelyi G.S."/>
        </authorList>
    </citation>
    <scope>NUCLEOTIDE SEQUENCE [LARGE SCALE GENOMIC DNA]</scope>
    <source>
        <strain evidence="3 4">ZS-1/3</strain>
    </source>
</reference>
<sequence>MSFHRAAMIIAVLFGTSACVSASSDNYALPLNGAVKASVSSDGVTLEAKGPKRVLASMTGKVISVKKAKDGTRTLVMDHGGGMRTVYAQLSHVSAARGEDVRRGRTIGWIGEKGSDASELRFAMKVGEAKIAPLEVIDTKKVKVTIEEIALASAQ</sequence>
<dbReference type="PANTHER" id="PTHR21666">
    <property type="entry name" value="PEPTIDASE-RELATED"/>
    <property type="match status" value="1"/>
</dbReference>
<dbReference type="GO" id="GO:0004222">
    <property type="term" value="F:metalloendopeptidase activity"/>
    <property type="evidence" value="ECO:0007669"/>
    <property type="project" value="TreeGrafter"/>
</dbReference>
<proteinExistence type="predicted"/>
<evidence type="ECO:0000259" key="2">
    <source>
        <dbReference type="Pfam" id="PF01551"/>
    </source>
</evidence>
<comment type="caution">
    <text evidence="3">The sequence shown here is derived from an EMBL/GenBank/DDBJ whole genome shotgun (WGS) entry which is preliminary data.</text>
</comment>
<dbReference type="RefSeq" id="WP_173199332.1">
    <property type="nucleotide sequence ID" value="NZ_JABFCX010000003.1"/>
</dbReference>
<gene>
    <name evidence="3" type="ORF">HK107_10040</name>
</gene>
<dbReference type="InterPro" id="IPR011055">
    <property type="entry name" value="Dup_hybrid_motif"/>
</dbReference>
<evidence type="ECO:0000313" key="3">
    <source>
        <dbReference type="EMBL" id="NNU16660.1"/>
    </source>
</evidence>
<name>A0A7Y3RME2_9PROT</name>
<protein>
    <submittedName>
        <fullName evidence="3">M23 family metallopeptidase</fullName>
    </submittedName>
</protein>
<dbReference type="SUPFAM" id="SSF51261">
    <property type="entry name" value="Duplicated hybrid motif"/>
    <property type="match status" value="1"/>
</dbReference>
<dbReference type="InterPro" id="IPR016047">
    <property type="entry name" value="M23ase_b-sheet_dom"/>
</dbReference>
<dbReference type="InterPro" id="IPR050570">
    <property type="entry name" value="Cell_wall_metabolism_enzyme"/>
</dbReference>
<feature type="signal peptide" evidence="1">
    <location>
        <begin position="1"/>
        <end position="22"/>
    </location>
</feature>
<keyword evidence="1" id="KW-0732">Signal</keyword>
<dbReference type="Proteomes" id="UP000536835">
    <property type="component" value="Unassembled WGS sequence"/>
</dbReference>
<evidence type="ECO:0000313" key="4">
    <source>
        <dbReference type="Proteomes" id="UP000536835"/>
    </source>
</evidence>
<dbReference type="AlphaFoldDB" id="A0A7Y3RME2"/>
<keyword evidence="4" id="KW-1185">Reference proteome</keyword>
<dbReference type="EMBL" id="JABFCX010000003">
    <property type="protein sequence ID" value="NNU16660.1"/>
    <property type="molecule type" value="Genomic_DNA"/>
</dbReference>
<dbReference type="Gene3D" id="2.70.70.10">
    <property type="entry name" value="Glucose Permease (Domain IIA)"/>
    <property type="match status" value="1"/>
</dbReference>
<evidence type="ECO:0000256" key="1">
    <source>
        <dbReference type="SAM" id="SignalP"/>
    </source>
</evidence>
<dbReference type="Pfam" id="PF01551">
    <property type="entry name" value="Peptidase_M23"/>
    <property type="match status" value="1"/>
</dbReference>
<accession>A0A7Y3RME2</accession>
<dbReference type="CDD" id="cd12797">
    <property type="entry name" value="M23_peptidase"/>
    <property type="match status" value="1"/>
</dbReference>
<organism evidence="3 4">
    <name type="scientific">Parvularcula mediterranea</name>
    <dbReference type="NCBI Taxonomy" id="2732508"/>
    <lineage>
        <taxon>Bacteria</taxon>
        <taxon>Pseudomonadati</taxon>
        <taxon>Pseudomonadota</taxon>
        <taxon>Alphaproteobacteria</taxon>
        <taxon>Parvularculales</taxon>
        <taxon>Parvularculaceae</taxon>
        <taxon>Parvularcula</taxon>
    </lineage>
</organism>
<dbReference type="PANTHER" id="PTHR21666:SF270">
    <property type="entry name" value="MUREIN HYDROLASE ACTIVATOR ENVC"/>
    <property type="match status" value="1"/>
</dbReference>
<dbReference type="PROSITE" id="PS51257">
    <property type="entry name" value="PROKAR_LIPOPROTEIN"/>
    <property type="match status" value="1"/>
</dbReference>
<feature type="chain" id="PRO_5030560645" evidence="1">
    <location>
        <begin position="23"/>
        <end position="155"/>
    </location>
</feature>